<reference evidence="1 2" key="1">
    <citation type="journal article" date="2022" name="bioRxiv">
        <title>The genome of the oomycete Peronosclerospora sorghi, a cosmopolitan pathogen of maize and sorghum, is inflated with dispersed pseudogenes.</title>
        <authorList>
            <person name="Fletcher K."/>
            <person name="Martin F."/>
            <person name="Isakeit T."/>
            <person name="Cavanaugh K."/>
            <person name="Magill C."/>
            <person name="Michelmore R."/>
        </authorList>
    </citation>
    <scope>NUCLEOTIDE SEQUENCE [LARGE SCALE GENOMIC DNA]</scope>
    <source>
        <strain evidence="1">P6</strain>
    </source>
</reference>
<evidence type="ECO:0000313" key="1">
    <source>
        <dbReference type="EMBL" id="KAI9915447.1"/>
    </source>
</evidence>
<accession>A0ACC0WAJ9</accession>
<comment type="caution">
    <text evidence="1">The sequence shown here is derived from an EMBL/GenBank/DDBJ whole genome shotgun (WGS) entry which is preliminary data.</text>
</comment>
<proteinExistence type="predicted"/>
<name>A0ACC0WAJ9_9STRA</name>
<organism evidence="1 2">
    <name type="scientific">Peronosclerospora sorghi</name>
    <dbReference type="NCBI Taxonomy" id="230839"/>
    <lineage>
        <taxon>Eukaryota</taxon>
        <taxon>Sar</taxon>
        <taxon>Stramenopiles</taxon>
        <taxon>Oomycota</taxon>
        <taxon>Peronosporomycetes</taxon>
        <taxon>Peronosporales</taxon>
        <taxon>Peronosporaceae</taxon>
        <taxon>Peronosclerospora</taxon>
    </lineage>
</organism>
<protein>
    <submittedName>
        <fullName evidence="1">Uncharacterized protein</fullName>
    </submittedName>
</protein>
<gene>
    <name evidence="1" type="ORF">PsorP6_007448</name>
</gene>
<dbReference type="EMBL" id="CM047582">
    <property type="protein sequence ID" value="KAI9915447.1"/>
    <property type="molecule type" value="Genomic_DNA"/>
</dbReference>
<dbReference type="Proteomes" id="UP001163321">
    <property type="component" value="Chromosome 3"/>
</dbReference>
<keyword evidence="2" id="KW-1185">Reference proteome</keyword>
<sequence>MRSRWCDQPGQLKFVDEKVKSDTVQRTCQNIKTADMRSEVRLTFSAAESMADTLLNLLTVLIKLLKILQPIFPYHLPTIIVPLAKTLVIMLLPHHMLYPLLLMVQRYHRSVVKRT</sequence>
<evidence type="ECO:0000313" key="2">
    <source>
        <dbReference type="Proteomes" id="UP001163321"/>
    </source>
</evidence>